<evidence type="ECO:0000313" key="3">
    <source>
        <dbReference type="Proteomes" id="UP001190700"/>
    </source>
</evidence>
<organism evidence="2 3">
    <name type="scientific">Cymbomonas tetramitiformis</name>
    <dbReference type="NCBI Taxonomy" id="36881"/>
    <lineage>
        <taxon>Eukaryota</taxon>
        <taxon>Viridiplantae</taxon>
        <taxon>Chlorophyta</taxon>
        <taxon>Pyramimonadophyceae</taxon>
        <taxon>Pyramimonadales</taxon>
        <taxon>Pyramimonadaceae</taxon>
        <taxon>Cymbomonas</taxon>
    </lineage>
</organism>
<evidence type="ECO:0000256" key="1">
    <source>
        <dbReference type="SAM" id="MobiDB-lite"/>
    </source>
</evidence>
<gene>
    <name evidence="2" type="ORF">CYMTET_17043</name>
</gene>
<sequence length="108" mass="10815">MPPHTQAAVTVSDGADSASRPVGQLVPAVSGDAPGGDFPVSVHGIFKQVAAAAREAPPTYGHMASISPHTEEFPGGIELASAVRHCVRSSIIGGDVLIPAGGLIIRGV</sequence>
<accession>A0AAE0GBE5</accession>
<name>A0AAE0GBE5_9CHLO</name>
<dbReference type="AlphaFoldDB" id="A0AAE0GBE5"/>
<feature type="region of interest" description="Disordered" evidence="1">
    <location>
        <begin position="1"/>
        <end position="30"/>
    </location>
</feature>
<reference evidence="2 3" key="1">
    <citation type="journal article" date="2015" name="Genome Biol. Evol.">
        <title>Comparative Genomics of a Bacterivorous Green Alga Reveals Evolutionary Causalities and Consequences of Phago-Mixotrophic Mode of Nutrition.</title>
        <authorList>
            <person name="Burns J.A."/>
            <person name="Paasch A."/>
            <person name="Narechania A."/>
            <person name="Kim E."/>
        </authorList>
    </citation>
    <scope>NUCLEOTIDE SEQUENCE [LARGE SCALE GENOMIC DNA]</scope>
    <source>
        <strain evidence="2 3">PLY_AMNH</strain>
    </source>
</reference>
<comment type="caution">
    <text evidence="2">The sequence shown here is derived from an EMBL/GenBank/DDBJ whole genome shotgun (WGS) entry which is preliminary data.</text>
</comment>
<proteinExistence type="predicted"/>
<protein>
    <submittedName>
        <fullName evidence="2">Uncharacterized protein</fullName>
    </submittedName>
</protein>
<keyword evidence="3" id="KW-1185">Reference proteome</keyword>
<dbReference type="EMBL" id="LGRX02007527">
    <property type="protein sequence ID" value="KAK3274793.1"/>
    <property type="molecule type" value="Genomic_DNA"/>
</dbReference>
<dbReference type="Proteomes" id="UP001190700">
    <property type="component" value="Unassembled WGS sequence"/>
</dbReference>
<evidence type="ECO:0000313" key="2">
    <source>
        <dbReference type="EMBL" id="KAK3274793.1"/>
    </source>
</evidence>